<dbReference type="GO" id="GO:0033856">
    <property type="term" value="F:pyridoxine 5'-phosphate synthase activity"/>
    <property type="evidence" value="ECO:0007669"/>
    <property type="project" value="UniProtKB-UniRule"/>
</dbReference>
<feature type="active site" description="Proton acceptor" evidence="4">
    <location>
        <position position="70"/>
    </location>
</feature>
<evidence type="ECO:0000256" key="2">
    <source>
        <dbReference type="ARBA" id="ARBA00022679"/>
    </source>
</evidence>
<evidence type="ECO:0000313" key="7">
    <source>
        <dbReference type="Proteomes" id="UP000178449"/>
    </source>
</evidence>
<dbReference type="HAMAP" id="MF_00279">
    <property type="entry name" value="PdxJ"/>
    <property type="match status" value="1"/>
</dbReference>
<dbReference type="InterPro" id="IPR036130">
    <property type="entry name" value="Pyridoxine-5'_phos_synth"/>
</dbReference>
<dbReference type="InterPro" id="IPR004569">
    <property type="entry name" value="PyrdxlP_synth_PdxJ"/>
</dbReference>
<dbReference type="UniPathway" id="UPA00244">
    <property type="reaction ID" value="UER00313"/>
</dbReference>
<keyword evidence="1 4" id="KW-0963">Cytoplasm</keyword>
<reference evidence="6 7" key="1">
    <citation type="journal article" date="2016" name="Nat. Commun.">
        <title>Thousands of microbial genomes shed light on interconnected biogeochemical processes in an aquifer system.</title>
        <authorList>
            <person name="Anantharaman K."/>
            <person name="Brown C.T."/>
            <person name="Hug L.A."/>
            <person name="Sharon I."/>
            <person name="Castelle C.J."/>
            <person name="Probst A.J."/>
            <person name="Thomas B.C."/>
            <person name="Singh A."/>
            <person name="Wilkins M.J."/>
            <person name="Karaoz U."/>
            <person name="Brodie E.L."/>
            <person name="Williams K.H."/>
            <person name="Hubbard S.S."/>
            <person name="Banfield J.F."/>
        </authorList>
    </citation>
    <scope>NUCLEOTIDE SEQUENCE [LARGE SCALE GENOMIC DNA]</scope>
</reference>
<accession>A0A1F6GBR6</accession>
<dbReference type="Pfam" id="PF03740">
    <property type="entry name" value="PdxJ"/>
    <property type="match status" value="1"/>
</dbReference>
<evidence type="ECO:0000256" key="5">
    <source>
        <dbReference type="NCBIfam" id="TIGR00559"/>
    </source>
</evidence>
<comment type="subunit">
    <text evidence="4">Homooctamer; tetramer of dimers.</text>
</comment>
<feature type="binding site" evidence="4">
    <location>
        <position position="100"/>
    </location>
    <ligand>
        <name>1-deoxy-D-xylulose 5-phosphate</name>
        <dbReference type="ChEBI" id="CHEBI:57792"/>
    </ligand>
</feature>
<feature type="binding site" evidence="4">
    <location>
        <position position="18"/>
    </location>
    <ligand>
        <name>3-amino-2-oxopropyl phosphate</name>
        <dbReference type="ChEBI" id="CHEBI:57279"/>
    </ligand>
</feature>
<feature type="active site" description="Proton acceptor" evidence="4">
    <location>
        <position position="43"/>
    </location>
</feature>
<evidence type="ECO:0000313" key="6">
    <source>
        <dbReference type="EMBL" id="OGG95548.1"/>
    </source>
</evidence>
<dbReference type="NCBIfam" id="NF003627">
    <property type="entry name" value="PRK05265.1-5"/>
    <property type="match status" value="1"/>
</dbReference>
<dbReference type="PANTHER" id="PTHR30456">
    <property type="entry name" value="PYRIDOXINE 5'-PHOSPHATE SYNTHASE"/>
    <property type="match status" value="1"/>
</dbReference>
<feature type="binding site" evidence="4">
    <location>
        <position position="45"/>
    </location>
    <ligand>
        <name>1-deoxy-D-xylulose 5-phosphate</name>
        <dbReference type="ChEBI" id="CHEBI:57792"/>
    </ligand>
</feature>
<dbReference type="NCBIfam" id="TIGR00559">
    <property type="entry name" value="pdxJ"/>
    <property type="match status" value="1"/>
</dbReference>
<dbReference type="CDD" id="cd00003">
    <property type="entry name" value="PNPsynthase"/>
    <property type="match status" value="1"/>
</dbReference>
<comment type="similarity">
    <text evidence="4">Belongs to the PNP synthase family.</text>
</comment>
<organism evidence="6 7">
    <name type="scientific">Candidatus Lambdaproteobacteria bacterium RIFOXYD2_FULL_50_16</name>
    <dbReference type="NCBI Taxonomy" id="1817772"/>
    <lineage>
        <taxon>Bacteria</taxon>
        <taxon>Pseudomonadati</taxon>
        <taxon>Pseudomonadota</taxon>
        <taxon>Candidatus Lambdaproteobacteria</taxon>
    </lineage>
</organism>
<dbReference type="Gene3D" id="3.20.20.70">
    <property type="entry name" value="Aldolase class I"/>
    <property type="match status" value="1"/>
</dbReference>
<name>A0A1F6GBR6_9PROT</name>
<dbReference type="NCBIfam" id="NF003625">
    <property type="entry name" value="PRK05265.1-3"/>
    <property type="match status" value="1"/>
</dbReference>
<evidence type="ECO:0000256" key="3">
    <source>
        <dbReference type="ARBA" id="ARBA00023096"/>
    </source>
</evidence>
<feature type="site" description="Transition state stabilizer" evidence="4">
    <location>
        <position position="151"/>
    </location>
</feature>
<dbReference type="Proteomes" id="UP000178449">
    <property type="component" value="Unassembled WGS sequence"/>
</dbReference>
<evidence type="ECO:0000256" key="4">
    <source>
        <dbReference type="HAMAP-Rule" id="MF_00279"/>
    </source>
</evidence>
<dbReference type="STRING" id="1817772.A2527_06885"/>
<dbReference type="GO" id="GO:0008615">
    <property type="term" value="P:pyridoxine biosynthetic process"/>
    <property type="evidence" value="ECO:0007669"/>
    <property type="project" value="UniProtKB-UniRule"/>
</dbReference>
<dbReference type="AlphaFoldDB" id="A0A1F6GBR6"/>
<dbReference type="SUPFAM" id="SSF63892">
    <property type="entry name" value="Pyridoxine 5'-phosphate synthase"/>
    <property type="match status" value="1"/>
</dbReference>
<dbReference type="PANTHER" id="PTHR30456:SF0">
    <property type="entry name" value="PYRIDOXINE 5'-PHOSPHATE SYNTHASE"/>
    <property type="match status" value="1"/>
</dbReference>
<proteinExistence type="inferred from homology"/>
<comment type="caution">
    <text evidence="6">The sequence shown here is derived from an EMBL/GenBank/DDBJ whole genome shotgun (WGS) entry which is preliminary data.</text>
</comment>
<comment type="subcellular location">
    <subcellularLocation>
        <location evidence="4">Cytoplasm</location>
    </subcellularLocation>
</comment>
<feature type="binding site" evidence="4">
    <location>
        <position position="50"/>
    </location>
    <ligand>
        <name>1-deoxy-D-xylulose 5-phosphate</name>
        <dbReference type="ChEBI" id="CHEBI:57792"/>
    </ligand>
</feature>
<keyword evidence="3 4" id="KW-0664">Pyridoxine biosynthesis</keyword>
<sequence length="241" mass="25919">MVKLHVNVDHVATLREARKTSEPDPVYAALIAEQAGAAGITAHLREDRRHIQDRDIRLLREMVQTRLNLEMGATDEMVGIALKQRPDLCTLVPEKRQEVTTEGGLDLVGNKTTLGPKIKELKAAGIRVSLFIDPAPEQIACARDLGADDIEMHTGEYANAKNAAAQAKELARLVKGAKLGGSMGLGINAGHGLTYFNIGPIAALVGLAELNIGHSIMARAFYVGVAQAVKEMIGLIEKYQA</sequence>
<keyword evidence="2 4" id="KW-0808">Transferase</keyword>
<feature type="binding site" evidence="4">
    <location>
        <begin position="9"/>
        <end position="10"/>
    </location>
    <ligand>
        <name>1-deoxy-D-xylulose 5-phosphate</name>
        <dbReference type="ChEBI" id="CHEBI:57792"/>
    </ligand>
</feature>
<dbReference type="InterPro" id="IPR013785">
    <property type="entry name" value="Aldolase_TIM"/>
</dbReference>
<comment type="catalytic activity">
    <reaction evidence="4">
        <text>3-amino-2-oxopropyl phosphate + 1-deoxy-D-xylulose 5-phosphate = pyridoxine 5'-phosphate + phosphate + 2 H2O + H(+)</text>
        <dbReference type="Rhea" id="RHEA:15265"/>
        <dbReference type="ChEBI" id="CHEBI:15377"/>
        <dbReference type="ChEBI" id="CHEBI:15378"/>
        <dbReference type="ChEBI" id="CHEBI:43474"/>
        <dbReference type="ChEBI" id="CHEBI:57279"/>
        <dbReference type="ChEBI" id="CHEBI:57792"/>
        <dbReference type="ChEBI" id="CHEBI:58589"/>
        <dbReference type="EC" id="2.6.99.2"/>
    </reaction>
</comment>
<feature type="binding site" evidence="4">
    <location>
        <position position="192"/>
    </location>
    <ligand>
        <name>3-amino-2-oxopropyl phosphate</name>
        <dbReference type="ChEBI" id="CHEBI:57279"/>
    </ligand>
</feature>
<feature type="active site" description="Proton donor" evidence="4">
    <location>
        <position position="191"/>
    </location>
</feature>
<feature type="binding site" evidence="4">
    <location>
        <position position="7"/>
    </location>
    <ligand>
        <name>3-amino-2-oxopropyl phosphate</name>
        <dbReference type="ChEBI" id="CHEBI:57279"/>
    </ligand>
</feature>
<dbReference type="EC" id="2.6.99.2" evidence="4 5"/>
<protein>
    <recommendedName>
        <fullName evidence="4 5">Pyridoxine 5'-phosphate synthase</fullName>
        <shortName evidence="4">PNP synthase</shortName>
        <ecNumber evidence="4 5">2.6.99.2</ecNumber>
    </recommendedName>
</protein>
<comment type="pathway">
    <text evidence="4">Cofactor biosynthesis; pyridoxine 5'-phosphate biosynthesis; pyridoxine 5'-phosphate from D-erythrose 4-phosphate: step 5/5.</text>
</comment>
<dbReference type="EMBL" id="MFNE01000020">
    <property type="protein sequence ID" value="OGG95548.1"/>
    <property type="molecule type" value="Genomic_DNA"/>
</dbReference>
<evidence type="ECO:0000256" key="1">
    <source>
        <dbReference type="ARBA" id="ARBA00022490"/>
    </source>
</evidence>
<dbReference type="GO" id="GO:0005829">
    <property type="term" value="C:cytosol"/>
    <property type="evidence" value="ECO:0007669"/>
    <property type="project" value="TreeGrafter"/>
</dbReference>
<comment type="function">
    <text evidence="4">Catalyzes the complicated ring closure reaction between the two acyclic compounds 1-deoxy-D-xylulose-5-phosphate (DXP) and 3-amino-2-oxopropyl phosphate (1-amino-acetone-3-phosphate or AAP) to form pyridoxine 5'-phosphate (PNP) and inorganic phosphate.</text>
</comment>
<feature type="binding site" evidence="4">
    <location>
        <begin position="213"/>
        <end position="214"/>
    </location>
    <ligand>
        <name>3-amino-2-oxopropyl phosphate</name>
        <dbReference type="ChEBI" id="CHEBI:57279"/>
    </ligand>
</feature>
<gene>
    <name evidence="4" type="primary">pdxJ</name>
    <name evidence="6" type="ORF">A2527_06885</name>
</gene>